<dbReference type="SUPFAM" id="SSF54637">
    <property type="entry name" value="Thioesterase/thiol ester dehydrase-isomerase"/>
    <property type="match status" value="1"/>
</dbReference>
<organism evidence="1 2">
    <name type="scientific">Powellomyces hirtus</name>
    <dbReference type="NCBI Taxonomy" id="109895"/>
    <lineage>
        <taxon>Eukaryota</taxon>
        <taxon>Fungi</taxon>
        <taxon>Fungi incertae sedis</taxon>
        <taxon>Chytridiomycota</taxon>
        <taxon>Chytridiomycota incertae sedis</taxon>
        <taxon>Chytridiomycetes</taxon>
        <taxon>Spizellomycetales</taxon>
        <taxon>Powellomycetaceae</taxon>
        <taxon>Powellomyces</taxon>
    </lineage>
</organism>
<dbReference type="Pfam" id="PF13279">
    <property type="entry name" value="4HBT_2"/>
    <property type="match status" value="1"/>
</dbReference>
<evidence type="ECO:0008006" key="3">
    <source>
        <dbReference type="Google" id="ProtNLM"/>
    </source>
</evidence>
<name>A0A507DVP3_9FUNG</name>
<accession>A0A507DVP3</accession>
<gene>
    <name evidence="1" type="ORF">PhCBS80983_g05476</name>
</gene>
<dbReference type="InterPro" id="IPR029069">
    <property type="entry name" value="HotDog_dom_sf"/>
</dbReference>
<dbReference type="PANTHER" id="PTHR31793">
    <property type="entry name" value="4-HYDROXYBENZOYL-COA THIOESTERASE FAMILY MEMBER"/>
    <property type="match status" value="1"/>
</dbReference>
<keyword evidence="2" id="KW-1185">Reference proteome</keyword>
<dbReference type="InterPro" id="IPR050563">
    <property type="entry name" value="4-hydroxybenzoyl-CoA_TE"/>
</dbReference>
<dbReference type="EMBL" id="QEAQ01000119">
    <property type="protein sequence ID" value="TPX55257.1"/>
    <property type="molecule type" value="Genomic_DNA"/>
</dbReference>
<dbReference type="Proteomes" id="UP000318582">
    <property type="component" value="Unassembled WGS sequence"/>
</dbReference>
<dbReference type="GO" id="GO:0047617">
    <property type="term" value="F:fatty acyl-CoA hydrolase activity"/>
    <property type="evidence" value="ECO:0007669"/>
    <property type="project" value="TreeGrafter"/>
</dbReference>
<dbReference type="CDD" id="cd00586">
    <property type="entry name" value="4HBT"/>
    <property type="match status" value="1"/>
</dbReference>
<evidence type="ECO:0000313" key="1">
    <source>
        <dbReference type="EMBL" id="TPX55257.1"/>
    </source>
</evidence>
<comment type="caution">
    <text evidence="1">The sequence shown here is derived from an EMBL/GenBank/DDBJ whole genome shotgun (WGS) entry which is preliminary data.</text>
</comment>
<evidence type="ECO:0000313" key="2">
    <source>
        <dbReference type="Proteomes" id="UP000318582"/>
    </source>
</evidence>
<reference evidence="1 2" key="1">
    <citation type="journal article" date="2019" name="Sci. Rep.">
        <title>Comparative genomics of chytrid fungi reveal insights into the obligate biotrophic and pathogenic lifestyle of Synchytrium endobioticum.</title>
        <authorList>
            <person name="van de Vossenberg B.T.L.H."/>
            <person name="Warris S."/>
            <person name="Nguyen H.D.T."/>
            <person name="van Gent-Pelzer M.P.E."/>
            <person name="Joly D.L."/>
            <person name="van de Geest H.C."/>
            <person name="Bonants P.J.M."/>
            <person name="Smith D.S."/>
            <person name="Levesque C.A."/>
            <person name="van der Lee T.A.J."/>
        </authorList>
    </citation>
    <scope>NUCLEOTIDE SEQUENCE [LARGE SCALE GENOMIC DNA]</scope>
    <source>
        <strain evidence="1 2">CBS 809.83</strain>
    </source>
</reference>
<proteinExistence type="predicted"/>
<dbReference type="PANTHER" id="PTHR31793:SF39">
    <property type="entry name" value="THIOESTERASE_THIOL ESTER DEHYDRASE-ISOMERASE"/>
    <property type="match status" value="1"/>
</dbReference>
<protein>
    <recommendedName>
        <fullName evidence="3">Thioesterase domain-containing protein</fullName>
    </recommendedName>
</protein>
<dbReference type="Gene3D" id="3.10.129.10">
    <property type="entry name" value="Hotdog Thioesterase"/>
    <property type="match status" value="1"/>
</dbReference>
<sequence length="209" mass="22664">MNVLSSASRLRLGALSVGARRGALSTCRAKSTGAGPRVPVGALASIDETRNQIPPALKGVLAGYPSLINLPVQWGEQDAFGHLNNVVYMRYIESGRLAYFDQILKPHLSKAAYNSFIQARGVGPIVKSVSCKYIAPVRYPDTVTVAVKVHPDSVKKDRFTQSAIVVSHAQERIVASSESVIVTFDYREQCKADIPQEVLAAWKKGEGIE</sequence>
<dbReference type="AlphaFoldDB" id="A0A507DVP3"/>